<feature type="compositionally biased region" description="Polar residues" evidence="10">
    <location>
        <begin position="503"/>
        <end position="531"/>
    </location>
</feature>
<evidence type="ECO:0000256" key="10">
    <source>
        <dbReference type="SAM" id="MobiDB-lite"/>
    </source>
</evidence>
<evidence type="ECO:0000256" key="2">
    <source>
        <dbReference type="ARBA" id="ARBA00022490"/>
    </source>
</evidence>
<keyword evidence="4 9" id="KW-0802">TPR repeat</keyword>
<accession>A0A210PSX7</accession>
<dbReference type="InterPro" id="IPR019734">
    <property type="entry name" value="TPR_rpt"/>
</dbReference>
<dbReference type="Pfam" id="PF13424">
    <property type="entry name" value="TPR_12"/>
    <property type="match status" value="1"/>
</dbReference>
<feature type="region of interest" description="Disordered" evidence="10">
    <location>
        <begin position="48"/>
        <end position="69"/>
    </location>
</feature>
<feature type="compositionally biased region" description="Polar residues" evidence="10">
    <location>
        <begin position="278"/>
        <end position="287"/>
    </location>
</feature>
<evidence type="ECO:0000256" key="9">
    <source>
        <dbReference type="PROSITE-ProRule" id="PRU00339"/>
    </source>
</evidence>
<feature type="region of interest" description="Disordered" evidence="10">
    <location>
        <begin position="473"/>
        <end position="560"/>
    </location>
</feature>
<dbReference type="SMART" id="SM00028">
    <property type="entry name" value="TPR"/>
    <property type="match status" value="7"/>
</dbReference>
<dbReference type="InterPro" id="IPR040111">
    <property type="entry name" value="ODAD4"/>
</dbReference>
<protein>
    <recommendedName>
        <fullName evidence="7">Outer dynein arm-docking complex subunit 4</fullName>
    </recommendedName>
    <alternativeName>
        <fullName evidence="8">Tetratricopeptide repeat protein 25</fullName>
    </alternativeName>
</protein>
<evidence type="ECO:0000256" key="5">
    <source>
        <dbReference type="ARBA" id="ARBA00023212"/>
    </source>
</evidence>
<evidence type="ECO:0000256" key="8">
    <source>
        <dbReference type="ARBA" id="ARBA00034143"/>
    </source>
</evidence>
<name>A0A210PSX7_MIZYE</name>
<dbReference type="OrthoDB" id="245563at2759"/>
<keyword evidence="6" id="KW-0966">Cell projection</keyword>
<dbReference type="Proteomes" id="UP000242188">
    <property type="component" value="Unassembled WGS sequence"/>
</dbReference>
<feature type="region of interest" description="Disordered" evidence="10">
    <location>
        <begin position="97"/>
        <end position="117"/>
    </location>
</feature>
<comment type="caution">
    <text evidence="11">The sequence shown here is derived from an EMBL/GenBank/DDBJ whole genome shotgun (WGS) entry which is preliminary data.</text>
</comment>
<dbReference type="PROSITE" id="PS50005">
    <property type="entry name" value="TPR"/>
    <property type="match status" value="2"/>
</dbReference>
<dbReference type="AlphaFoldDB" id="A0A210PSX7"/>
<feature type="repeat" description="TPR" evidence="9">
    <location>
        <begin position="676"/>
        <end position="709"/>
    </location>
</feature>
<feature type="repeat" description="TPR" evidence="9">
    <location>
        <begin position="126"/>
        <end position="159"/>
    </location>
</feature>
<dbReference type="SUPFAM" id="SSF48452">
    <property type="entry name" value="TPR-like"/>
    <property type="match status" value="1"/>
</dbReference>
<feature type="compositionally biased region" description="Basic and acidic residues" evidence="10">
    <location>
        <begin position="422"/>
        <end position="434"/>
    </location>
</feature>
<feature type="region of interest" description="Disordered" evidence="10">
    <location>
        <begin position="1"/>
        <end position="21"/>
    </location>
</feature>
<feature type="compositionally biased region" description="Polar residues" evidence="10">
    <location>
        <begin position="239"/>
        <end position="265"/>
    </location>
</feature>
<gene>
    <name evidence="11" type="ORF">KP79_PYT03969</name>
</gene>
<evidence type="ECO:0000256" key="3">
    <source>
        <dbReference type="ARBA" id="ARBA00022737"/>
    </source>
</evidence>
<organism evidence="11 12">
    <name type="scientific">Mizuhopecten yessoensis</name>
    <name type="common">Japanese scallop</name>
    <name type="synonym">Patinopecten yessoensis</name>
    <dbReference type="NCBI Taxonomy" id="6573"/>
    <lineage>
        <taxon>Eukaryota</taxon>
        <taxon>Metazoa</taxon>
        <taxon>Spiralia</taxon>
        <taxon>Lophotrochozoa</taxon>
        <taxon>Mollusca</taxon>
        <taxon>Bivalvia</taxon>
        <taxon>Autobranchia</taxon>
        <taxon>Pteriomorphia</taxon>
        <taxon>Pectinida</taxon>
        <taxon>Pectinoidea</taxon>
        <taxon>Pectinidae</taxon>
        <taxon>Mizuhopecten</taxon>
    </lineage>
</organism>
<dbReference type="PANTHER" id="PTHR23040">
    <property type="match status" value="1"/>
</dbReference>
<keyword evidence="3" id="KW-0677">Repeat</keyword>
<dbReference type="Gene3D" id="1.25.40.10">
    <property type="entry name" value="Tetratricopeptide repeat domain"/>
    <property type="match status" value="2"/>
</dbReference>
<dbReference type="InterPro" id="IPR011990">
    <property type="entry name" value="TPR-like_helical_dom_sf"/>
</dbReference>
<feature type="compositionally biased region" description="Polar residues" evidence="10">
    <location>
        <begin position="312"/>
        <end position="321"/>
    </location>
</feature>
<proteinExistence type="predicted"/>
<reference evidence="11 12" key="1">
    <citation type="journal article" date="2017" name="Nat. Ecol. Evol.">
        <title>Scallop genome provides insights into evolution of bilaterian karyotype and development.</title>
        <authorList>
            <person name="Wang S."/>
            <person name="Zhang J."/>
            <person name="Jiao W."/>
            <person name="Li J."/>
            <person name="Xun X."/>
            <person name="Sun Y."/>
            <person name="Guo X."/>
            <person name="Huan P."/>
            <person name="Dong B."/>
            <person name="Zhang L."/>
            <person name="Hu X."/>
            <person name="Sun X."/>
            <person name="Wang J."/>
            <person name="Zhao C."/>
            <person name="Wang Y."/>
            <person name="Wang D."/>
            <person name="Huang X."/>
            <person name="Wang R."/>
            <person name="Lv J."/>
            <person name="Li Y."/>
            <person name="Zhang Z."/>
            <person name="Liu B."/>
            <person name="Lu W."/>
            <person name="Hui Y."/>
            <person name="Liang J."/>
            <person name="Zhou Z."/>
            <person name="Hou R."/>
            <person name="Li X."/>
            <person name="Liu Y."/>
            <person name="Li H."/>
            <person name="Ning X."/>
            <person name="Lin Y."/>
            <person name="Zhao L."/>
            <person name="Xing Q."/>
            <person name="Dou J."/>
            <person name="Li Y."/>
            <person name="Mao J."/>
            <person name="Guo H."/>
            <person name="Dou H."/>
            <person name="Li T."/>
            <person name="Mu C."/>
            <person name="Jiang W."/>
            <person name="Fu Q."/>
            <person name="Fu X."/>
            <person name="Miao Y."/>
            <person name="Liu J."/>
            <person name="Yu Q."/>
            <person name="Li R."/>
            <person name="Liao H."/>
            <person name="Li X."/>
            <person name="Kong Y."/>
            <person name="Jiang Z."/>
            <person name="Chourrout D."/>
            <person name="Li R."/>
            <person name="Bao Z."/>
        </authorList>
    </citation>
    <scope>NUCLEOTIDE SEQUENCE [LARGE SCALE GENOMIC DNA]</scope>
    <source>
        <strain evidence="11 12">PY_sf001</strain>
    </source>
</reference>
<evidence type="ECO:0000256" key="1">
    <source>
        <dbReference type="ARBA" id="ARBA00004430"/>
    </source>
</evidence>
<comment type="subcellular location">
    <subcellularLocation>
        <location evidence="1">Cytoplasm</location>
        <location evidence="1">Cytoskeleton</location>
        <location evidence="1">Cilium axoneme</location>
    </subcellularLocation>
</comment>
<evidence type="ECO:0000313" key="11">
    <source>
        <dbReference type="EMBL" id="OWF39585.1"/>
    </source>
</evidence>
<evidence type="ECO:0000256" key="7">
    <source>
        <dbReference type="ARBA" id="ARBA00034139"/>
    </source>
</evidence>
<feature type="compositionally biased region" description="Polar residues" evidence="10">
    <location>
        <begin position="402"/>
        <end position="417"/>
    </location>
</feature>
<sequence>MTVTLLGHRASSPKPSNHSRNLRKLQHNFNDAHIPRSGRMLPVPPCKPPEAQTGARQTRALPRVPRPTGTSVNSISVNILSSTDTVALHGRDVNPAAVPTLPRHPRQLPKVPAAGGKAQERKQYMLEMYRGEGDKFMGEAEYENAMDSYSSALKLVPDNTETFVARSRCNQLLGRNRKAMLDVDSALALDPTCLEALYQKAELQFSERNYESALVYYGKGYRQRPDLRKFQEGVDKSSEALNSGTSGRRRNITQAGDLSMLLNNSKNRKDPIRRRNNITKLSPIANSSERDAPTPTFPQRQQNPLVRMEQGRGSNEHLNQPSPTPPKVTDDQDVTEKRIKEVLGKMYSDKKYLEKLMEQADVPRGSVDLTNMAETGLNFLYDRVLYWVRQGRIIPPEAPGTRPSTLKSTSNASTVKAKSTKIHKDGKETKEKDPMPPGSWFRYLDKKKAAEANSRKANPPQFVHVLEGQKVQLKDTLDPQRSQRPIIRRPRQENNLKVKRGRNNTLKDNLSQHHTSSDSDSGLNISFSTYKGHSEIDLKSNGSARRRSQDVTEETMTPTNTLKLPYVNTDMSKYNRGRRRIRREPIISYINKVMEDVEFAYVEGKYSECARKAESCLNTMNSYNMEEIPNVMSLTAKLYSYIGNAAIEMRDYVTGLEYHKRDLDIGERNNDSEAISRALGNLGRIYVFQSKHQKALDVFSRKIQLCTTRVESAWLYHELGNCFLVLGQYEYAREAARRSVEAAEEALDWNYQLQSSVLLGVAEVKLRQYHAAFNTFERAMDQARMQGNAIQDNFLYTV</sequence>
<feature type="region of interest" description="Disordered" evidence="10">
    <location>
        <begin position="232"/>
        <end position="334"/>
    </location>
</feature>
<evidence type="ECO:0000256" key="6">
    <source>
        <dbReference type="ARBA" id="ARBA00023273"/>
    </source>
</evidence>
<keyword evidence="2" id="KW-0963">Cytoplasm</keyword>
<evidence type="ECO:0000256" key="4">
    <source>
        <dbReference type="ARBA" id="ARBA00022803"/>
    </source>
</evidence>
<dbReference type="GO" id="GO:0005930">
    <property type="term" value="C:axoneme"/>
    <property type="evidence" value="ECO:0007669"/>
    <property type="project" value="UniProtKB-SubCell"/>
</dbReference>
<dbReference type="EMBL" id="NEDP02005521">
    <property type="protein sequence ID" value="OWF39585.1"/>
    <property type="molecule type" value="Genomic_DNA"/>
</dbReference>
<evidence type="ECO:0000313" key="12">
    <source>
        <dbReference type="Proteomes" id="UP000242188"/>
    </source>
</evidence>
<feature type="region of interest" description="Disordered" evidence="10">
    <location>
        <begin position="398"/>
        <end position="440"/>
    </location>
</feature>
<keyword evidence="5" id="KW-0206">Cytoskeleton</keyword>
<dbReference type="STRING" id="6573.A0A210PSX7"/>
<keyword evidence="12" id="KW-1185">Reference proteome</keyword>
<dbReference type="PANTHER" id="PTHR23040:SF1">
    <property type="entry name" value="OUTER DYNEIN ARM-DOCKING COMPLEX SUBUNIT 4"/>
    <property type="match status" value="1"/>
</dbReference>